<comment type="subcellular location">
    <subcellularLocation>
        <location evidence="2">Cell membrane</location>
        <topology evidence="2">Multi-pass membrane protein</topology>
    </subcellularLocation>
    <subcellularLocation>
        <location evidence="1">Nucleus</location>
    </subcellularLocation>
</comment>
<dbReference type="GO" id="GO:0005415">
    <property type="term" value="F:nucleoside:sodium symporter activity"/>
    <property type="evidence" value="ECO:0007669"/>
    <property type="project" value="TreeGrafter"/>
</dbReference>
<evidence type="ECO:0000313" key="14">
    <source>
        <dbReference type="EnsemblMetazoa" id="SMAR009752-PA"/>
    </source>
</evidence>
<dbReference type="PANTHER" id="PTHR10590:SF4">
    <property type="entry name" value="SOLUTE CARRIER FAMILY 28 MEMBER 3"/>
    <property type="match status" value="1"/>
</dbReference>
<evidence type="ECO:0000256" key="3">
    <source>
        <dbReference type="ARBA" id="ARBA00009033"/>
    </source>
</evidence>
<feature type="transmembrane region" description="Helical" evidence="12">
    <location>
        <begin position="473"/>
        <end position="495"/>
    </location>
</feature>
<keyword evidence="7" id="KW-0805">Transcription regulation</keyword>
<feature type="transmembrane region" description="Helical" evidence="12">
    <location>
        <begin position="534"/>
        <end position="557"/>
    </location>
</feature>
<feature type="transmembrane region" description="Helical" evidence="12">
    <location>
        <begin position="276"/>
        <end position="300"/>
    </location>
</feature>
<dbReference type="Pfam" id="PF07670">
    <property type="entry name" value="Gate"/>
    <property type="match status" value="1"/>
</dbReference>
<proteinExistence type="inferred from homology"/>
<dbReference type="Pfam" id="PF00010">
    <property type="entry name" value="HLH"/>
    <property type="match status" value="1"/>
</dbReference>
<organism evidence="14 15">
    <name type="scientific">Strigamia maritima</name>
    <name type="common">European centipede</name>
    <name type="synonym">Geophilus maritimus</name>
    <dbReference type="NCBI Taxonomy" id="126957"/>
    <lineage>
        <taxon>Eukaryota</taxon>
        <taxon>Metazoa</taxon>
        <taxon>Ecdysozoa</taxon>
        <taxon>Arthropoda</taxon>
        <taxon>Myriapoda</taxon>
        <taxon>Chilopoda</taxon>
        <taxon>Pleurostigmophora</taxon>
        <taxon>Geophilomorpha</taxon>
        <taxon>Linotaeniidae</taxon>
        <taxon>Strigamia</taxon>
    </lineage>
</organism>
<dbReference type="CDD" id="cd11465">
    <property type="entry name" value="bHLH_TS_scleraxis_like"/>
    <property type="match status" value="1"/>
</dbReference>
<evidence type="ECO:0000256" key="8">
    <source>
        <dbReference type="ARBA" id="ARBA00023125"/>
    </source>
</evidence>
<dbReference type="InterPro" id="IPR036638">
    <property type="entry name" value="HLH_DNA-bd_sf"/>
</dbReference>
<dbReference type="InterPro" id="IPR008276">
    <property type="entry name" value="C_nuclsd_transpt"/>
</dbReference>
<feature type="transmembrane region" description="Helical" evidence="12">
    <location>
        <begin position="569"/>
        <end position="592"/>
    </location>
</feature>
<dbReference type="SUPFAM" id="SSF47459">
    <property type="entry name" value="HLH, helix-loop-helix DNA-binding domain"/>
    <property type="match status" value="1"/>
</dbReference>
<dbReference type="HOGENOM" id="CLU_016813_4_1_1"/>
<reference evidence="14" key="2">
    <citation type="submission" date="2015-02" db="UniProtKB">
        <authorList>
            <consortium name="EnsemblMetazoa"/>
        </authorList>
    </citation>
    <scope>IDENTIFICATION</scope>
</reference>
<dbReference type="InterPro" id="IPR011642">
    <property type="entry name" value="Gate_dom"/>
</dbReference>
<dbReference type="PANTHER" id="PTHR10590">
    <property type="entry name" value="SODIUM/NUCLEOSIDE COTRANSPORTER"/>
    <property type="match status" value="1"/>
</dbReference>
<dbReference type="PhylomeDB" id="T1J7U7"/>
<dbReference type="eggNOG" id="KOG3747">
    <property type="taxonomic scope" value="Eukaryota"/>
</dbReference>
<keyword evidence="4" id="KW-1003">Cell membrane</keyword>
<dbReference type="Pfam" id="PF07662">
    <property type="entry name" value="Nucleos_tra2_C"/>
    <property type="match status" value="1"/>
</dbReference>
<feature type="domain" description="BHLH" evidence="13">
    <location>
        <begin position="90"/>
        <end position="142"/>
    </location>
</feature>
<dbReference type="GO" id="GO:0005886">
    <property type="term" value="C:plasma membrane"/>
    <property type="evidence" value="ECO:0007669"/>
    <property type="project" value="UniProtKB-SubCell"/>
</dbReference>
<evidence type="ECO:0000256" key="4">
    <source>
        <dbReference type="ARBA" id="ARBA00022475"/>
    </source>
</evidence>
<reference evidence="15" key="1">
    <citation type="submission" date="2011-05" db="EMBL/GenBank/DDBJ databases">
        <authorList>
            <person name="Richards S.R."/>
            <person name="Qu J."/>
            <person name="Jiang H."/>
            <person name="Jhangiani S.N."/>
            <person name="Agravi P."/>
            <person name="Goodspeed R."/>
            <person name="Gross S."/>
            <person name="Mandapat C."/>
            <person name="Jackson L."/>
            <person name="Mathew T."/>
            <person name="Pu L."/>
            <person name="Thornton R."/>
            <person name="Saada N."/>
            <person name="Wilczek-Boney K.B."/>
            <person name="Lee S."/>
            <person name="Kovar C."/>
            <person name="Wu Y."/>
            <person name="Scherer S.E."/>
            <person name="Worley K.C."/>
            <person name="Muzny D.M."/>
            <person name="Gibbs R."/>
        </authorList>
    </citation>
    <scope>NUCLEOTIDE SEQUENCE</scope>
    <source>
        <strain evidence="15">Brora</strain>
    </source>
</reference>
<evidence type="ECO:0000256" key="9">
    <source>
        <dbReference type="ARBA" id="ARBA00023136"/>
    </source>
</evidence>
<comment type="similarity">
    <text evidence="3">Belongs to the concentrative nucleoside transporter (CNT) (TC 2.A.41) family.</text>
</comment>
<accession>T1J7U7</accession>
<protein>
    <recommendedName>
        <fullName evidence="13">BHLH domain-containing protein</fullName>
    </recommendedName>
</protein>
<keyword evidence="6 12" id="KW-1133">Transmembrane helix</keyword>
<dbReference type="Gene3D" id="4.10.280.10">
    <property type="entry name" value="Helix-loop-helix DNA-binding domain"/>
    <property type="match status" value="1"/>
</dbReference>
<feature type="transmembrane region" description="Helical" evidence="12">
    <location>
        <begin position="448"/>
        <end position="466"/>
    </location>
</feature>
<dbReference type="SMART" id="SM00353">
    <property type="entry name" value="HLH"/>
    <property type="match status" value="1"/>
</dbReference>
<keyword evidence="15" id="KW-1185">Reference proteome</keyword>
<dbReference type="STRING" id="126957.T1J7U7"/>
<feature type="transmembrane region" description="Helical" evidence="12">
    <location>
        <begin position="355"/>
        <end position="377"/>
    </location>
</feature>
<dbReference type="eggNOG" id="KOG4029">
    <property type="taxonomic scope" value="Eukaryota"/>
</dbReference>
<evidence type="ECO:0000256" key="1">
    <source>
        <dbReference type="ARBA" id="ARBA00004123"/>
    </source>
</evidence>
<dbReference type="Proteomes" id="UP000014500">
    <property type="component" value="Unassembled WGS sequence"/>
</dbReference>
<evidence type="ECO:0000256" key="7">
    <source>
        <dbReference type="ARBA" id="ARBA00023015"/>
    </source>
</evidence>
<dbReference type="InterPro" id="IPR002668">
    <property type="entry name" value="CNT_N_dom"/>
</dbReference>
<keyword evidence="8" id="KW-0238">DNA-binding</keyword>
<dbReference type="FunFam" id="4.10.280.10:FF:000010">
    <property type="entry name" value="Scleraxis bHLH transcription factor"/>
    <property type="match status" value="1"/>
</dbReference>
<dbReference type="GO" id="GO:0046983">
    <property type="term" value="F:protein dimerization activity"/>
    <property type="evidence" value="ECO:0007669"/>
    <property type="project" value="InterPro"/>
</dbReference>
<evidence type="ECO:0000256" key="2">
    <source>
        <dbReference type="ARBA" id="ARBA00004651"/>
    </source>
</evidence>
<feature type="transmembrane region" description="Helical" evidence="12">
    <location>
        <begin position="383"/>
        <end position="403"/>
    </location>
</feature>
<dbReference type="InterPro" id="IPR011598">
    <property type="entry name" value="bHLH_dom"/>
</dbReference>
<evidence type="ECO:0000256" key="10">
    <source>
        <dbReference type="ARBA" id="ARBA00023163"/>
    </source>
</evidence>
<dbReference type="OMA" id="DKMYELF"/>
<evidence type="ECO:0000256" key="12">
    <source>
        <dbReference type="SAM" id="Phobius"/>
    </source>
</evidence>
<name>T1J7U7_STRMM</name>
<dbReference type="Pfam" id="PF01773">
    <property type="entry name" value="Nucleos_tra2_N"/>
    <property type="match status" value="1"/>
</dbReference>
<evidence type="ECO:0000256" key="5">
    <source>
        <dbReference type="ARBA" id="ARBA00022692"/>
    </source>
</evidence>
<dbReference type="GO" id="GO:0003677">
    <property type="term" value="F:DNA binding"/>
    <property type="evidence" value="ECO:0007669"/>
    <property type="project" value="UniProtKB-KW"/>
</dbReference>
<keyword evidence="9 12" id="KW-0472">Membrane</keyword>
<keyword evidence="11" id="KW-0539">Nucleus</keyword>
<dbReference type="GO" id="GO:0005634">
    <property type="term" value="C:nucleus"/>
    <property type="evidence" value="ECO:0007669"/>
    <property type="project" value="UniProtKB-SubCell"/>
</dbReference>
<evidence type="ECO:0000259" key="13">
    <source>
        <dbReference type="PROSITE" id="PS50888"/>
    </source>
</evidence>
<evidence type="ECO:0000313" key="15">
    <source>
        <dbReference type="Proteomes" id="UP000014500"/>
    </source>
</evidence>
<keyword evidence="10" id="KW-0804">Transcription</keyword>
<sequence>MRTVTTRNVKGGEHPTPAAISWEYLGTCKANAQVQHTTDCDTLACSNMNETASLFDLRNLNDDSHHSSNGTQENRRWASPTCLTNGNVPKQRCAANARERDRTHSVNSAFTTLRTLIPTEPADRKLSKIETLRLATSYIAHLATLLVAGADLQEQPCLRHQFSFADESTPKRVCTFCLSGGKKSIRIRHVTWGIALQYIFALLILRWSIGKAIFVCLGSKINDFFAFTDYGSRLVFGYLATGKFFNGTAYVTHLVAGNSTIGNDVTAVNMIMPVQMAIFAFKILPVICFFSFCISVLYYYGIVQWLVIQVGWLLHKTIGTTAAESMNAAANIFIGQTEAPLIIKPYLPKMTKSELHAIMTGGFATIAGAVMAAYISFGINASHLLSASVMSAPAALAYSKLFYPETEVSVTNFTNIKIEKSKERNALEAASVGVTASVALMANIAANLIAFTAFIYFADGVVIWFGSQVGWNFLSLTYIMSKIFMPLAFLMGVQWDECEAVGELIGMKTIVNEFLAYERLSEIKHTLSPRTEAIATYALCGFSNFASIGIQLACLGAMAPEKIKDLAQVAVRAMISGSAACFLTACIAGALMTDDNLPARL</sequence>
<dbReference type="InterPro" id="IPR011657">
    <property type="entry name" value="CNT_C_dom"/>
</dbReference>
<dbReference type="EMBL" id="JH431944">
    <property type="status" value="NOT_ANNOTATED_CDS"/>
    <property type="molecule type" value="Genomic_DNA"/>
</dbReference>
<dbReference type="EnsemblMetazoa" id="SMAR009752-RA">
    <property type="protein sequence ID" value="SMAR009752-PA"/>
    <property type="gene ID" value="SMAR009752"/>
</dbReference>
<dbReference type="PROSITE" id="PS50888">
    <property type="entry name" value="BHLH"/>
    <property type="match status" value="1"/>
</dbReference>
<evidence type="ECO:0000256" key="6">
    <source>
        <dbReference type="ARBA" id="ARBA00022989"/>
    </source>
</evidence>
<keyword evidence="5 12" id="KW-0812">Transmembrane</keyword>
<dbReference type="AlphaFoldDB" id="T1J7U7"/>
<evidence type="ECO:0000256" key="11">
    <source>
        <dbReference type="ARBA" id="ARBA00023242"/>
    </source>
</evidence>
<feature type="transmembrane region" description="Helical" evidence="12">
    <location>
        <begin position="190"/>
        <end position="209"/>
    </location>
</feature>